<name>A0AAN6P759_9PEZI</name>
<keyword evidence="5" id="KW-1185">Reference proteome</keyword>
<dbReference type="InterPro" id="IPR016191">
    <property type="entry name" value="Ribonuclease/ribotoxin"/>
</dbReference>
<evidence type="ECO:0000256" key="3">
    <source>
        <dbReference type="SAM" id="MobiDB-lite"/>
    </source>
</evidence>
<evidence type="ECO:0000256" key="2">
    <source>
        <dbReference type="ARBA" id="ARBA00022801"/>
    </source>
</evidence>
<dbReference type="Proteomes" id="UP001303115">
    <property type="component" value="Unassembled WGS sequence"/>
</dbReference>
<dbReference type="GO" id="GO:0003723">
    <property type="term" value="F:RNA binding"/>
    <property type="evidence" value="ECO:0007669"/>
    <property type="project" value="InterPro"/>
</dbReference>
<gene>
    <name evidence="4" type="ORF">C8A01DRAFT_40556</name>
</gene>
<accession>A0AAN6P759</accession>
<dbReference type="Gene3D" id="3.10.450.30">
    <property type="entry name" value="Microbial ribonucleases"/>
    <property type="match status" value="1"/>
</dbReference>
<dbReference type="EMBL" id="MU854559">
    <property type="protein sequence ID" value="KAK4033001.1"/>
    <property type="molecule type" value="Genomic_DNA"/>
</dbReference>
<proteinExistence type="predicted"/>
<protein>
    <submittedName>
        <fullName evidence="4">Uncharacterized protein</fullName>
    </submittedName>
</protein>
<evidence type="ECO:0000313" key="5">
    <source>
        <dbReference type="Proteomes" id="UP001303115"/>
    </source>
</evidence>
<sequence>MAFIHHRAISSLHYSLPNLSPTNPVRRVRASEVRAQAAAIPAAIKKRPYYPHAFGNHEQLPFEQNSQPLIEHPLMPDGEMPWQEGQGRRAGPARIVVNEWDRSTPEVAYHDPTLPRARDRVTGRWRARPFSKGVYREREEFNF</sequence>
<dbReference type="InterPro" id="IPR000026">
    <property type="entry name" value="N1-like"/>
</dbReference>
<organism evidence="4 5">
    <name type="scientific">Parachaetomium inaequale</name>
    <dbReference type="NCBI Taxonomy" id="2588326"/>
    <lineage>
        <taxon>Eukaryota</taxon>
        <taxon>Fungi</taxon>
        <taxon>Dikarya</taxon>
        <taxon>Ascomycota</taxon>
        <taxon>Pezizomycotina</taxon>
        <taxon>Sordariomycetes</taxon>
        <taxon>Sordariomycetidae</taxon>
        <taxon>Sordariales</taxon>
        <taxon>Chaetomiaceae</taxon>
        <taxon>Parachaetomium</taxon>
    </lineage>
</organism>
<feature type="region of interest" description="Disordered" evidence="3">
    <location>
        <begin position="69"/>
        <end position="88"/>
    </location>
</feature>
<keyword evidence="1" id="KW-0540">Nuclease</keyword>
<dbReference type="AlphaFoldDB" id="A0AAN6P759"/>
<evidence type="ECO:0000313" key="4">
    <source>
        <dbReference type="EMBL" id="KAK4033001.1"/>
    </source>
</evidence>
<comment type="caution">
    <text evidence="4">The sequence shown here is derived from an EMBL/GenBank/DDBJ whole genome shotgun (WGS) entry which is preliminary data.</text>
</comment>
<dbReference type="Pfam" id="PF00545">
    <property type="entry name" value="Ribonuclease"/>
    <property type="match status" value="1"/>
</dbReference>
<dbReference type="GO" id="GO:0016787">
    <property type="term" value="F:hydrolase activity"/>
    <property type="evidence" value="ECO:0007669"/>
    <property type="project" value="UniProtKB-KW"/>
</dbReference>
<keyword evidence="2" id="KW-0378">Hydrolase</keyword>
<reference evidence="5" key="1">
    <citation type="journal article" date="2023" name="Mol. Phylogenet. Evol.">
        <title>Genome-scale phylogeny and comparative genomics of the fungal order Sordariales.</title>
        <authorList>
            <person name="Hensen N."/>
            <person name="Bonometti L."/>
            <person name="Westerberg I."/>
            <person name="Brannstrom I.O."/>
            <person name="Guillou S."/>
            <person name="Cros-Aarteil S."/>
            <person name="Calhoun S."/>
            <person name="Haridas S."/>
            <person name="Kuo A."/>
            <person name="Mondo S."/>
            <person name="Pangilinan J."/>
            <person name="Riley R."/>
            <person name="LaButti K."/>
            <person name="Andreopoulos B."/>
            <person name="Lipzen A."/>
            <person name="Chen C."/>
            <person name="Yan M."/>
            <person name="Daum C."/>
            <person name="Ng V."/>
            <person name="Clum A."/>
            <person name="Steindorff A."/>
            <person name="Ohm R.A."/>
            <person name="Martin F."/>
            <person name="Silar P."/>
            <person name="Natvig D.O."/>
            <person name="Lalanne C."/>
            <person name="Gautier V."/>
            <person name="Ament-Velasquez S.L."/>
            <person name="Kruys A."/>
            <person name="Hutchinson M.I."/>
            <person name="Powell A.J."/>
            <person name="Barry K."/>
            <person name="Miller A.N."/>
            <person name="Grigoriev I.V."/>
            <person name="Debuchy R."/>
            <person name="Gladieux P."/>
            <person name="Hiltunen Thoren M."/>
            <person name="Johannesson H."/>
        </authorList>
    </citation>
    <scope>NUCLEOTIDE SEQUENCE [LARGE SCALE GENOMIC DNA]</scope>
    <source>
        <strain evidence="5">CBS 284.82</strain>
    </source>
</reference>
<dbReference type="GO" id="GO:0004521">
    <property type="term" value="F:RNA endonuclease activity"/>
    <property type="evidence" value="ECO:0007669"/>
    <property type="project" value="InterPro"/>
</dbReference>
<dbReference type="SUPFAM" id="SSF53933">
    <property type="entry name" value="Microbial ribonucleases"/>
    <property type="match status" value="1"/>
</dbReference>
<evidence type="ECO:0000256" key="1">
    <source>
        <dbReference type="ARBA" id="ARBA00022722"/>
    </source>
</evidence>